<protein>
    <recommendedName>
        <fullName evidence="2 7">Aminomethyltransferase</fullName>
        <ecNumber evidence="2 7">2.1.2.10</ecNumber>
    </recommendedName>
    <alternativeName>
        <fullName evidence="5 7">Glycine cleavage system T protein</fullName>
    </alternativeName>
</protein>
<evidence type="ECO:0000313" key="12">
    <source>
        <dbReference type="Proteomes" id="UP000267049"/>
    </source>
</evidence>
<dbReference type="FunFam" id="3.30.70.1400:FF:000001">
    <property type="entry name" value="Aminomethyltransferase"/>
    <property type="match status" value="1"/>
</dbReference>
<evidence type="ECO:0000256" key="3">
    <source>
        <dbReference type="ARBA" id="ARBA00022576"/>
    </source>
</evidence>
<comment type="similarity">
    <text evidence="1 7">Belongs to the GcvT family.</text>
</comment>
<keyword evidence="3 7" id="KW-0032">Aminotransferase</keyword>
<dbReference type="GO" id="GO:0032259">
    <property type="term" value="P:methylation"/>
    <property type="evidence" value="ECO:0007669"/>
    <property type="project" value="UniProtKB-KW"/>
</dbReference>
<feature type="domain" description="Aminomethyltransferase C-terminal" evidence="10">
    <location>
        <begin position="284"/>
        <end position="362"/>
    </location>
</feature>
<dbReference type="GO" id="GO:0008483">
    <property type="term" value="F:transaminase activity"/>
    <property type="evidence" value="ECO:0007669"/>
    <property type="project" value="UniProtKB-KW"/>
</dbReference>
<dbReference type="GO" id="GO:0005829">
    <property type="term" value="C:cytosol"/>
    <property type="evidence" value="ECO:0007669"/>
    <property type="project" value="TreeGrafter"/>
</dbReference>
<comment type="caution">
    <text evidence="11">The sequence shown here is derived from an EMBL/GenBank/DDBJ whole genome shotgun (WGS) entry which is preliminary data.</text>
</comment>
<evidence type="ECO:0000256" key="4">
    <source>
        <dbReference type="ARBA" id="ARBA00022679"/>
    </source>
</evidence>
<dbReference type="FunFam" id="4.10.1250.10:FF:000001">
    <property type="entry name" value="Aminomethyltransferase"/>
    <property type="match status" value="1"/>
</dbReference>
<dbReference type="Gene3D" id="3.30.70.1400">
    <property type="entry name" value="Aminomethyltransferase beta-barrel domains"/>
    <property type="match status" value="1"/>
</dbReference>
<dbReference type="InterPro" id="IPR006223">
    <property type="entry name" value="GcvT"/>
</dbReference>
<keyword evidence="12" id="KW-1185">Reference proteome</keyword>
<evidence type="ECO:0000256" key="7">
    <source>
        <dbReference type="HAMAP-Rule" id="MF_00259"/>
    </source>
</evidence>
<dbReference type="InterPro" id="IPR028896">
    <property type="entry name" value="GcvT/YgfZ/DmdA"/>
</dbReference>
<gene>
    <name evidence="7 11" type="primary">gcvT</name>
    <name evidence="11" type="ORF">EER27_00615</name>
</gene>
<dbReference type="RefSeq" id="WP_123086096.1">
    <property type="nucleotide sequence ID" value="NZ_RIBS01000001.1"/>
</dbReference>
<dbReference type="AlphaFoldDB" id="A0A3M8T368"/>
<dbReference type="Pfam" id="PF01571">
    <property type="entry name" value="GCV_T"/>
    <property type="match status" value="1"/>
</dbReference>
<dbReference type="EMBL" id="RIBS01000001">
    <property type="protein sequence ID" value="RNF85974.1"/>
    <property type="molecule type" value="Genomic_DNA"/>
</dbReference>
<dbReference type="GO" id="GO:0008168">
    <property type="term" value="F:methyltransferase activity"/>
    <property type="evidence" value="ECO:0007669"/>
    <property type="project" value="UniProtKB-KW"/>
</dbReference>
<dbReference type="GO" id="GO:0019464">
    <property type="term" value="P:glycine decarboxylation via glycine cleavage system"/>
    <property type="evidence" value="ECO:0007669"/>
    <property type="project" value="UniProtKB-UniRule"/>
</dbReference>
<proteinExistence type="inferred from homology"/>
<sequence>MTQKTVLNDTHRALGAKMVDFGGWDMPIHYGSQIDEHHLVRQDAGMFDVSHMTVVDLRGERVRDFLRHLVANSVDKLQKPGKALYTAMLNPQGGVIDDLIIYFLSEQFFRLVVNAATREKDLAWIGEQARAFDVTVTERPDFGMVAVQGPNAREKVLGLLREDDRARIGKLGKFVAGDARTVDGVELFVARTGYTGEDGFEIVVPENQAVALWNALLGAGVKPAGLGARDTLRLEAGMNLYGQDMDDDVSPYEAALAWTVALDEGRDFIGRDVLEQQKANGAPRQMIGLVMDEKGVLRHGQKVVTANGDGEILSGTFSPTLGKAIAFARVPAGDVPLGSAGNVRVDIRGREIPVRVVKFPFVRDGQPQDGVLA</sequence>
<dbReference type="OrthoDB" id="9774591at2"/>
<dbReference type="InterPro" id="IPR022903">
    <property type="entry name" value="GcvT_bac"/>
</dbReference>
<dbReference type="PIRSF" id="PIRSF006487">
    <property type="entry name" value="GcvT"/>
    <property type="match status" value="1"/>
</dbReference>
<dbReference type="GO" id="GO:0005960">
    <property type="term" value="C:glycine cleavage complex"/>
    <property type="evidence" value="ECO:0007669"/>
    <property type="project" value="InterPro"/>
</dbReference>
<dbReference type="InterPro" id="IPR029043">
    <property type="entry name" value="GcvT/YgfZ_C"/>
</dbReference>
<dbReference type="PANTHER" id="PTHR43757">
    <property type="entry name" value="AMINOMETHYLTRANSFERASE"/>
    <property type="match status" value="1"/>
</dbReference>
<accession>A0A3M8T368</accession>
<dbReference type="SUPFAM" id="SSF103025">
    <property type="entry name" value="Folate-binding domain"/>
    <property type="match status" value="1"/>
</dbReference>
<evidence type="ECO:0000256" key="8">
    <source>
        <dbReference type="PIRSR" id="PIRSR006487-1"/>
    </source>
</evidence>
<dbReference type="SUPFAM" id="SSF101790">
    <property type="entry name" value="Aminomethyltransferase beta-barrel domain"/>
    <property type="match status" value="1"/>
</dbReference>
<reference evidence="11 12" key="1">
    <citation type="submission" date="2018-11" db="EMBL/GenBank/DDBJ databases">
        <title>Lysobacter cryohumiis sp. nov., isolated from soil in the Tianshan Mountains, Xinjiang, China.</title>
        <authorList>
            <person name="Luo Y."/>
            <person name="Sheng H."/>
        </authorList>
    </citation>
    <scope>NUCLEOTIDE SEQUENCE [LARGE SCALE GENOMIC DNA]</scope>
    <source>
        <strain evidence="11 12">ZS60</strain>
    </source>
</reference>
<dbReference type="GO" id="GO:0004047">
    <property type="term" value="F:aminomethyltransferase activity"/>
    <property type="evidence" value="ECO:0007669"/>
    <property type="project" value="UniProtKB-UniRule"/>
</dbReference>
<dbReference type="PANTHER" id="PTHR43757:SF2">
    <property type="entry name" value="AMINOMETHYLTRANSFERASE, MITOCHONDRIAL"/>
    <property type="match status" value="1"/>
</dbReference>
<dbReference type="InterPro" id="IPR027266">
    <property type="entry name" value="TrmE/GcvT-like"/>
</dbReference>
<evidence type="ECO:0000259" key="9">
    <source>
        <dbReference type="Pfam" id="PF01571"/>
    </source>
</evidence>
<dbReference type="Pfam" id="PF08669">
    <property type="entry name" value="GCV_T_C"/>
    <property type="match status" value="1"/>
</dbReference>
<dbReference type="EC" id="2.1.2.10" evidence="2 7"/>
<comment type="catalytic activity">
    <reaction evidence="6 7">
        <text>N(6)-[(R)-S(8)-aminomethyldihydrolipoyl]-L-lysyl-[protein] + (6S)-5,6,7,8-tetrahydrofolate = N(6)-[(R)-dihydrolipoyl]-L-lysyl-[protein] + (6R)-5,10-methylene-5,6,7,8-tetrahydrofolate + NH4(+)</text>
        <dbReference type="Rhea" id="RHEA:16945"/>
        <dbReference type="Rhea" id="RHEA-COMP:10475"/>
        <dbReference type="Rhea" id="RHEA-COMP:10492"/>
        <dbReference type="ChEBI" id="CHEBI:15636"/>
        <dbReference type="ChEBI" id="CHEBI:28938"/>
        <dbReference type="ChEBI" id="CHEBI:57453"/>
        <dbReference type="ChEBI" id="CHEBI:83100"/>
        <dbReference type="ChEBI" id="CHEBI:83143"/>
        <dbReference type="EC" id="2.1.2.10"/>
    </reaction>
</comment>
<evidence type="ECO:0000256" key="5">
    <source>
        <dbReference type="ARBA" id="ARBA00031395"/>
    </source>
</evidence>
<comment type="function">
    <text evidence="7">The glycine cleavage system catalyzes the degradation of glycine.</text>
</comment>
<organism evidence="11 12">
    <name type="scientific">Montanilutibacter psychrotolerans</name>
    <dbReference type="NCBI Taxonomy" id="1327343"/>
    <lineage>
        <taxon>Bacteria</taxon>
        <taxon>Pseudomonadati</taxon>
        <taxon>Pseudomonadota</taxon>
        <taxon>Gammaproteobacteria</taxon>
        <taxon>Lysobacterales</taxon>
        <taxon>Lysobacteraceae</taxon>
        <taxon>Montanilutibacter</taxon>
    </lineage>
</organism>
<dbReference type="HAMAP" id="MF_00259">
    <property type="entry name" value="GcvT"/>
    <property type="match status" value="1"/>
</dbReference>
<feature type="domain" description="GCVT N-terminal" evidence="9">
    <location>
        <begin position="8"/>
        <end position="263"/>
    </location>
</feature>
<evidence type="ECO:0000256" key="1">
    <source>
        <dbReference type="ARBA" id="ARBA00008609"/>
    </source>
</evidence>
<dbReference type="Gene3D" id="4.10.1250.10">
    <property type="entry name" value="Aminomethyltransferase fragment"/>
    <property type="match status" value="1"/>
</dbReference>
<name>A0A3M8T368_9GAMM</name>
<keyword evidence="4 7" id="KW-0808">Transferase</keyword>
<comment type="subunit">
    <text evidence="7">The glycine cleavage system is composed of four proteins: P, T, L and H.</text>
</comment>
<dbReference type="InterPro" id="IPR013977">
    <property type="entry name" value="GcvT_C"/>
</dbReference>
<evidence type="ECO:0000256" key="2">
    <source>
        <dbReference type="ARBA" id="ARBA00012616"/>
    </source>
</evidence>
<dbReference type="InterPro" id="IPR006222">
    <property type="entry name" value="GCVT_N"/>
</dbReference>
<dbReference type="Gene3D" id="2.40.30.110">
    <property type="entry name" value="Aminomethyltransferase beta-barrel domains"/>
    <property type="match status" value="1"/>
</dbReference>
<dbReference type="NCBIfam" id="TIGR00528">
    <property type="entry name" value="gcvT"/>
    <property type="match status" value="1"/>
</dbReference>
<feature type="binding site" evidence="8">
    <location>
        <position position="201"/>
    </location>
    <ligand>
        <name>substrate</name>
    </ligand>
</feature>
<keyword evidence="11" id="KW-0489">Methyltransferase</keyword>
<dbReference type="Proteomes" id="UP000267049">
    <property type="component" value="Unassembled WGS sequence"/>
</dbReference>
<evidence type="ECO:0000256" key="6">
    <source>
        <dbReference type="ARBA" id="ARBA00047665"/>
    </source>
</evidence>
<evidence type="ECO:0000313" key="11">
    <source>
        <dbReference type="EMBL" id="RNF85974.1"/>
    </source>
</evidence>
<evidence type="ECO:0000259" key="10">
    <source>
        <dbReference type="Pfam" id="PF08669"/>
    </source>
</evidence>
<dbReference type="Gene3D" id="3.30.1360.120">
    <property type="entry name" value="Probable tRNA modification gtpase trme, domain 1"/>
    <property type="match status" value="1"/>
</dbReference>
<dbReference type="NCBIfam" id="NF001567">
    <property type="entry name" value="PRK00389.1"/>
    <property type="match status" value="1"/>
</dbReference>